<feature type="compositionally biased region" description="Polar residues" evidence="1">
    <location>
        <begin position="148"/>
        <end position="158"/>
    </location>
</feature>
<keyword evidence="4" id="KW-1185">Reference proteome</keyword>
<organism evidence="3 4">
    <name type="scientific">Symbiodinium pilosum</name>
    <name type="common">Dinoflagellate</name>
    <dbReference type="NCBI Taxonomy" id="2952"/>
    <lineage>
        <taxon>Eukaryota</taxon>
        <taxon>Sar</taxon>
        <taxon>Alveolata</taxon>
        <taxon>Dinophyceae</taxon>
        <taxon>Suessiales</taxon>
        <taxon>Symbiodiniaceae</taxon>
        <taxon>Symbiodinium</taxon>
    </lineage>
</organism>
<feature type="transmembrane region" description="Helical" evidence="2">
    <location>
        <begin position="98"/>
        <end position="123"/>
    </location>
</feature>
<name>A0A812XAP2_SYMPI</name>
<dbReference type="OrthoDB" id="434355at2759"/>
<dbReference type="EMBL" id="CAJNIZ010045238">
    <property type="protein sequence ID" value="CAE7714476.1"/>
    <property type="molecule type" value="Genomic_DNA"/>
</dbReference>
<protein>
    <submittedName>
        <fullName evidence="3">Uncharacterized protein</fullName>
    </submittedName>
</protein>
<dbReference type="Proteomes" id="UP000649617">
    <property type="component" value="Unassembled WGS sequence"/>
</dbReference>
<evidence type="ECO:0000256" key="1">
    <source>
        <dbReference type="SAM" id="MobiDB-lite"/>
    </source>
</evidence>
<reference evidence="3" key="1">
    <citation type="submission" date="2021-02" db="EMBL/GenBank/DDBJ databases">
        <authorList>
            <person name="Dougan E. K."/>
            <person name="Rhodes N."/>
            <person name="Thang M."/>
            <person name="Chan C."/>
        </authorList>
    </citation>
    <scope>NUCLEOTIDE SEQUENCE</scope>
</reference>
<feature type="transmembrane region" description="Helical" evidence="2">
    <location>
        <begin position="12"/>
        <end position="29"/>
    </location>
</feature>
<dbReference type="AlphaFoldDB" id="A0A812XAP2"/>
<evidence type="ECO:0000313" key="3">
    <source>
        <dbReference type="EMBL" id="CAE7714476.1"/>
    </source>
</evidence>
<feature type="region of interest" description="Disordered" evidence="1">
    <location>
        <begin position="135"/>
        <end position="158"/>
    </location>
</feature>
<evidence type="ECO:0000256" key="2">
    <source>
        <dbReference type="SAM" id="Phobius"/>
    </source>
</evidence>
<comment type="caution">
    <text evidence="3">The sequence shown here is derived from an EMBL/GenBank/DDBJ whole genome shotgun (WGS) entry which is preliminary data.</text>
</comment>
<keyword evidence="2" id="KW-1133">Transmembrane helix</keyword>
<accession>A0A812XAP2</accession>
<keyword evidence="2" id="KW-0472">Membrane</keyword>
<evidence type="ECO:0000313" key="4">
    <source>
        <dbReference type="Proteomes" id="UP000649617"/>
    </source>
</evidence>
<keyword evidence="2" id="KW-0812">Transmembrane</keyword>
<gene>
    <name evidence="3" type="ORF">SPIL2461_LOCUS20280</name>
</gene>
<proteinExistence type="predicted"/>
<sequence length="158" mass="17412">MTRNLRKSTSNLYLFAVYSLLLALVNVLADKLARLKVWPLLALWHFFNLLNLLGGSASLLQPYRSATEGLISTIFQISGQFGGECPQGSYKVDWCDDAWISFQMIAAFIFLVLHIAAFFIVVFRCAPLLGSPPSQEEPPPSLVDSSEVAISTNGAQPF</sequence>